<feature type="transmembrane region" description="Helical" evidence="11">
    <location>
        <begin position="230"/>
        <end position="252"/>
    </location>
</feature>
<feature type="transmembrane region" description="Helical" evidence="11">
    <location>
        <begin position="12"/>
        <end position="38"/>
    </location>
</feature>
<dbReference type="GO" id="GO:0042777">
    <property type="term" value="P:proton motive force-driven plasma membrane ATP synthesis"/>
    <property type="evidence" value="ECO:0007669"/>
    <property type="project" value="TreeGrafter"/>
</dbReference>
<dbReference type="GO" id="GO:0045259">
    <property type="term" value="C:proton-transporting ATP synthase complex"/>
    <property type="evidence" value="ECO:0007669"/>
    <property type="project" value="UniProtKB-KW"/>
</dbReference>
<keyword evidence="4 11" id="KW-0138">CF(0)</keyword>
<name>A0A1F5S304_9BACT</name>
<feature type="transmembrane region" description="Helical" evidence="11">
    <location>
        <begin position="81"/>
        <end position="107"/>
    </location>
</feature>
<evidence type="ECO:0000256" key="5">
    <source>
        <dbReference type="ARBA" id="ARBA00022692"/>
    </source>
</evidence>
<comment type="similarity">
    <text evidence="2 11">Belongs to the ATPase A chain family.</text>
</comment>
<evidence type="ECO:0000256" key="9">
    <source>
        <dbReference type="ARBA" id="ARBA00023136"/>
    </source>
</evidence>
<keyword evidence="6 11" id="KW-0375">Hydrogen ion transport</keyword>
<reference evidence="12 13" key="1">
    <citation type="journal article" date="2016" name="Nat. Commun.">
        <title>Thousands of microbial genomes shed light on interconnected biogeochemical processes in an aquifer system.</title>
        <authorList>
            <person name="Anantharaman K."/>
            <person name="Brown C.T."/>
            <person name="Hug L.A."/>
            <person name="Sharon I."/>
            <person name="Castelle C.J."/>
            <person name="Probst A.J."/>
            <person name="Thomas B.C."/>
            <person name="Singh A."/>
            <person name="Wilkins M.J."/>
            <person name="Karaoz U."/>
            <person name="Brodie E.L."/>
            <person name="Williams K.H."/>
            <person name="Hubbard S.S."/>
            <person name="Banfield J.F."/>
        </authorList>
    </citation>
    <scope>NUCLEOTIDE SEQUENCE [LARGE SCALE GENOMIC DNA]</scope>
</reference>
<feature type="transmembrane region" description="Helical" evidence="11">
    <location>
        <begin position="203"/>
        <end position="224"/>
    </location>
</feature>
<keyword evidence="8 11" id="KW-0406">Ion transport</keyword>
<dbReference type="PROSITE" id="PS00449">
    <property type="entry name" value="ATPASE_A"/>
    <property type="match status" value="1"/>
</dbReference>
<keyword evidence="10 11" id="KW-0066">ATP synthesis</keyword>
<evidence type="ECO:0000256" key="1">
    <source>
        <dbReference type="ARBA" id="ARBA00004141"/>
    </source>
</evidence>
<evidence type="ECO:0000256" key="11">
    <source>
        <dbReference type="HAMAP-Rule" id="MF_01393"/>
    </source>
</evidence>
<dbReference type="HAMAP" id="MF_01393">
    <property type="entry name" value="ATP_synth_a_bact"/>
    <property type="match status" value="1"/>
</dbReference>
<comment type="caution">
    <text evidence="12">The sequence shown here is derived from an EMBL/GenBank/DDBJ whole genome shotgun (WGS) entry which is preliminary data.</text>
</comment>
<proteinExistence type="inferred from homology"/>
<dbReference type="InterPro" id="IPR045082">
    <property type="entry name" value="ATP_syn_F0_a_bact/chloroplast"/>
</dbReference>
<dbReference type="InterPro" id="IPR000568">
    <property type="entry name" value="ATP_synth_F0_asu"/>
</dbReference>
<dbReference type="PANTHER" id="PTHR42823">
    <property type="entry name" value="ATP SYNTHASE SUBUNIT A, CHLOROPLASTIC"/>
    <property type="match status" value="1"/>
</dbReference>
<accession>A0A1F5S304</accession>
<dbReference type="AlphaFoldDB" id="A0A1F5S304"/>
<evidence type="ECO:0000256" key="7">
    <source>
        <dbReference type="ARBA" id="ARBA00022989"/>
    </source>
</evidence>
<dbReference type="InterPro" id="IPR023011">
    <property type="entry name" value="ATP_synth_F0_asu_AS"/>
</dbReference>
<dbReference type="PANTHER" id="PTHR42823:SF3">
    <property type="entry name" value="ATP SYNTHASE SUBUNIT A, CHLOROPLASTIC"/>
    <property type="match status" value="1"/>
</dbReference>
<evidence type="ECO:0000256" key="2">
    <source>
        <dbReference type="ARBA" id="ARBA00006810"/>
    </source>
</evidence>
<dbReference type="Proteomes" id="UP000177407">
    <property type="component" value="Unassembled WGS sequence"/>
</dbReference>
<feature type="transmembrane region" description="Helical" evidence="11">
    <location>
        <begin position="127"/>
        <end position="151"/>
    </location>
</feature>
<dbReference type="GO" id="GO:0005886">
    <property type="term" value="C:plasma membrane"/>
    <property type="evidence" value="ECO:0007669"/>
    <property type="project" value="UniProtKB-SubCell"/>
</dbReference>
<comment type="subcellular location">
    <subcellularLocation>
        <location evidence="11">Cell membrane</location>
        <topology evidence="11">Multi-pass membrane protein</topology>
    </subcellularLocation>
    <subcellularLocation>
        <location evidence="1">Membrane</location>
        <topology evidence="1">Multi-pass membrane protein</topology>
    </subcellularLocation>
</comment>
<organism evidence="12 13">
    <name type="scientific">Candidatus Falkowbacteria bacterium RIFOXYA2_FULL_38_12</name>
    <dbReference type="NCBI Taxonomy" id="1797993"/>
    <lineage>
        <taxon>Bacteria</taxon>
        <taxon>Candidatus Falkowiibacteriota</taxon>
    </lineage>
</organism>
<sequence>MNISLAAEPIFYIGTFPITNTLLVAWVIIAFLVTVAFLTRKNLREIPRGLQNIVEIIMDGALTFMETITNDRKQALKFFPIVFSIFIFVIFSNWIEIVPGLGSIGIWEEHYGKTILIPFIRSSSADLNVTLAIAIFSVISIQVLGIISLGFFKYAGKFLPFGGLFQMKKGIPIPSFNGFVMFTAGCLEMVAEVAKIVSFSFRLFGNIFAGEVLLLVVSFLVPYVVPLPFLFLEIFVGFIQALVFAMLTLVFLKMAATAHGEEAHH</sequence>
<dbReference type="Pfam" id="PF00119">
    <property type="entry name" value="ATP-synt_A"/>
    <property type="match status" value="1"/>
</dbReference>
<dbReference type="Gene3D" id="1.20.120.220">
    <property type="entry name" value="ATP synthase, F0 complex, subunit A"/>
    <property type="match status" value="1"/>
</dbReference>
<keyword evidence="7 11" id="KW-1133">Transmembrane helix</keyword>
<keyword evidence="9 11" id="KW-0472">Membrane</keyword>
<keyword evidence="5 11" id="KW-0812">Transmembrane</keyword>
<evidence type="ECO:0000256" key="4">
    <source>
        <dbReference type="ARBA" id="ARBA00022547"/>
    </source>
</evidence>
<evidence type="ECO:0000256" key="3">
    <source>
        <dbReference type="ARBA" id="ARBA00022448"/>
    </source>
</evidence>
<protein>
    <recommendedName>
        <fullName evidence="11">ATP synthase subunit a</fullName>
    </recommendedName>
    <alternativeName>
        <fullName evidence="11">ATP synthase F0 sector subunit a</fullName>
    </alternativeName>
    <alternativeName>
        <fullName evidence="11">F-ATPase subunit 6</fullName>
    </alternativeName>
</protein>
<dbReference type="GO" id="GO:0046933">
    <property type="term" value="F:proton-transporting ATP synthase activity, rotational mechanism"/>
    <property type="evidence" value="ECO:0007669"/>
    <property type="project" value="UniProtKB-UniRule"/>
</dbReference>
<evidence type="ECO:0000256" key="10">
    <source>
        <dbReference type="ARBA" id="ARBA00023310"/>
    </source>
</evidence>
<gene>
    <name evidence="11" type="primary">atpB</name>
    <name evidence="12" type="ORF">A2257_01600</name>
</gene>
<keyword evidence="11" id="KW-1003">Cell membrane</keyword>
<evidence type="ECO:0000313" key="12">
    <source>
        <dbReference type="EMBL" id="OGF21088.1"/>
    </source>
</evidence>
<dbReference type="InterPro" id="IPR035908">
    <property type="entry name" value="F0_ATP_A_sf"/>
</dbReference>
<keyword evidence="3 11" id="KW-0813">Transport</keyword>
<dbReference type="EMBL" id="MFGA01000016">
    <property type="protein sequence ID" value="OGF21088.1"/>
    <property type="molecule type" value="Genomic_DNA"/>
</dbReference>
<dbReference type="CDD" id="cd00310">
    <property type="entry name" value="ATP-synt_Fo_a_6"/>
    <property type="match status" value="1"/>
</dbReference>
<evidence type="ECO:0000313" key="13">
    <source>
        <dbReference type="Proteomes" id="UP000177407"/>
    </source>
</evidence>
<evidence type="ECO:0000256" key="8">
    <source>
        <dbReference type="ARBA" id="ARBA00023065"/>
    </source>
</evidence>
<evidence type="ECO:0000256" key="6">
    <source>
        <dbReference type="ARBA" id="ARBA00022781"/>
    </source>
</evidence>
<comment type="function">
    <text evidence="11">Key component of the proton channel; it plays a direct role in the translocation of protons across the membrane.</text>
</comment>
<dbReference type="SUPFAM" id="SSF81336">
    <property type="entry name" value="F1F0 ATP synthase subunit A"/>
    <property type="match status" value="1"/>
</dbReference>